<organism evidence="3 4">
    <name type="scientific">Oceanobacillus indicireducens</name>
    <dbReference type="NCBI Taxonomy" id="1004261"/>
    <lineage>
        <taxon>Bacteria</taxon>
        <taxon>Bacillati</taxon>
        <taxon>Bacillota</taxon>
        <taxon>Bacilli</taxon>
        <taxon>Bacillales</taxon>
        <taxon>Bacillaceae</taxon>
        <taxon>Oceanobacillus</taxon>
    </lineage>
</organism>
<dbReference type="Gene3D" id="3.40.50.620">
    <property type="entry name" value="HUPs"/>
    <property type="match status" value="1"/>
</dbReference>
<dbReference type="RefSeq" id="WP_229782539.1">
    <property type="nucleotide sequence ID" value="NZ_BMOS01000003.1"/>
</dbReference>
<evidence type="ECO:0000259" key="2">
    <source>
        <dbReference type="Pfam" id="PF02698"/>
    </source>
</evidence>
<feature type="domain" description="DUF218" evidence="2">
    <location>
        <begin position="54"/>
        <end position="202"/>
    </location>
</feature>
<dbReference type="CDD" id="cd06259">
    <property type="entry name" value="YdcF-like"/>
    <property type="match status" value="1"/>
</dbReference>
<dbReference type="Pfam" id="PF02698">
    <property type="entry name" value="DUF218"/>
    <property type="match status" value="1"/>
</dbReference>
<name>A0A917XTX1_9BACI</name>
<evidence type="ECO:0000313" key="4">
    <source>
        <dbReference type="Proteomes" id="UP000624041"/>
    </source>
</evidence>
<keyword evidence="1" id="KW-0472">Membrane</keyword>
<comment type="caution">
    <text evidence="3">The sequence shown here is derived from an EMBL/GenBank/DDBJ whole genome shotgun (WGS) entry which is preliminary data.</text>
</comment>
<proteinExistence type="predicted"/>
<dbReference type="EMBL" id="BMOS01000003">
    <property type="protein sequence ID" value="GGN51733.1"/>
    <property type="molecule type" value="Genomic_DNA"/>
</dbReference>
<dbReference type="InterPro" id="IPR014729">
    <property type="entry name" value="Rossmann-like_a/b/a_fold"/>
</dbReference>
<dbReference type="InterPro" id="IPR003848">
    <property type="entry name" value="DUF218"/>
</dbReference>
<dbReference type="Proteomes" id="UP000624041">
    <property type="component" value="Unassembled WGS sequence"/>
</dbReference>
<reference evidence="3" key="1">
    <citation type="journal article" date="2014" name="Int. J. Syst. Evol. Microbiol.">
        <title>Complete genome sequence of Corynebacterium casei LMG S-19264T (=DSM 44701T), isolated from a smear-ripened cheese.</title>
        <authorList>
            <consortium name="US DOE Joint Genome Institute (JGI-PGF)"/>
            <person name="Walter F."/>
            <person name="Albersmeier A."/>
            <person name="Kalinowski J."/>
            <person name="Ruckert C."/>
        </authorList>
    </citation>
    <scope>NUCLEOTIDE SEQUENCE</scope>
    <source>
        <strain evidence="3">JCM 17251</strain>
    </source>
</reference>
<gene>
    <name evidence="3" type="ORF">GCM10007971_06530</name>
</gene>
<keyword evidence="1" id="KW-1133">Transmembrane helix</keyword>
<protein>
    <recommendedName>
        <fullName evidence="2">DUF218 domain-containing protein</fullName>
    </recommendedName>
</protein>
<reference evidence="3" key="2">
    <citation type="submission" date="2020-09" db="EMBL/GenBank/DDBJ databases">
        <authorList>
            <person name="Sun Q."/>
            <person name="Ohkuma M."/>
        </authorList>
    </citation>
    <scope>NUCLEOTIDE SEQUENCE</scope>
    <source>
        <strain evidence="3">JCM 17251</strain>
    </source>
</reference>
<keyword evidence="1" id="KW-0812">Transmembrane</keyword>
<evidence type="ECO:0000256" key="1">
    <source>
        <dbReference type="SAM" id="Phobius"/>
    </source>
</evidence>
<evidence type="ECO:0000313" key="3">
    <source>
        <dbReference type="EMBL" id="GGN51733.1"/>
    </source>
</evidence>
<sequence>MFPSNRLKKRYLLILLFILLVTIVLLFFRYGGELLVTEDDLEDVEQTVLVLLMGSVGDRALGALELYENEKADQIWMVQSHLEGRELLEEKNITIPGDAELSKRILTDSGVPEEKITIIPGDAESTKDEALAVRKYVQNHTEIDHLILTTSKFHSYRAKLIFNKALNDKGITIYSSPTPYDPYQARGWYKDREDIQRVTTEYMKLAHYFLLEQFQMK</sequence>
<keyword evidence="4" id="KW-1185">Reference proteome</keyword>
<accession>A0A917XTX1</accession>
<feature type="transmembrane region" description="Helical" evidence="1">
    <location>
        <begin position="12"/>
        <end position="31"/>
    </location>
</feature>
<dbReference type="AlphaFoldDB" id="A0A917XTX1"/>